<dbReference type="GO" id="GO:0000150">
    <property type="term" value="F:DNA strand exchange activity"/>
    <property type="evidence" value="ECO:0007669"/>
    <property type="project" value="InterPro"/>
</dbReference>
<dbReference type="NCBIfam" id="NF033550">
    <property type="entry name" value="transpos_ISL3"/>
    <property type="match status" value="1"/>
</dbReference>
<evidence type="ECO:0000259" key="1">
    <source>
        <dbReference type="Pfam" id="PF01610"/>
    </source>
</evidence>
<proteinExistence type="predicted"/>
<comment type="caution">
    <text evidence="3">The sequence shown here is derived from an EMBL/GenBank/DDBJ whole genome shotgun (WGS) entry which is preliminary data.</text>
</comment>
<sequence length="405" mass="47232">MVCIDDFAIRKRESYGTIMVDIETHRVIDLIPSRECGDVVEWLKTYPNLKVVSRDGSITYHNAITKAHPKAVQVSDRFHILKNLTLYCKEYLMKYFKAKIIIKVPKKSQVDLRPPSDASVTKKKLILEEKLDRVRYVKSDREISHEQRLLKKQELINTVRDMHKQKFSARAISKILQLSRQTVTRYLDEDVTAIHGSYSVKRKSILDPYLGEINVLIDKGVTLTAIETEIRQEGYKGSSSTLRNYAAGSKRLIRNTYNANNIAPENTELVERKLLIKLLYKQLGKVKGLDRKCLDRVNRQYPRYKDLIDIVNEFRQMLYDKNVGRIEQWIHRASGLNIREVTSFINGITRDIVAVKNAIKYEYNNGLAEGSVNKLKVIKRIMYGRNSFELLRKKLLWLEKRPKFN</sequence>
<gene>
    <name evidence="3" type="ORF">E4K67_19915</name>
</gene>
<reference evidence="3 4" key="1">
    <citation type="submission" date="2019-03" db="EMBL/GenBank/DDBJ databases">
        <title>Draft Genome Sequence of Desulfosporosinus fructosivorans Strain 63.6F, Isolated from Marine Sediment in the Baltic Sea.</title>
        <authorList>
            <person name="Hausmann B."/>
            <person name="Vandieken V."/>
            <person name="Pjevac P."/>
            <person name="Schreck K."/>
            <person name="Herbold C.W."/>
            <person name="Loy A."/>
        </authorList>
    </citation>
    <scope>NUCLEOTIDE SEQUENCE [LARGE SCALE GENOMIC DNA]</scope>
    <source>
        <strain evidence="3 4">63.6F</strain>
    </source>
</reference>
<organism evidence="3 4">
    <name type="scientific">Desulfosporosinus fructosivorans</name>
    <dbReference type="NCBI Taxonomy" id="2018669"/>
    <lineage>
        <taxon>Bacteria</taxon>
        <taxon>Bacillati</taxon>
        <taxon>Bacillota</taxon>
        <taxon>Clostridia</taxon>
        <taxon>Eubacteriales</taxon>
        <taxon>Desulfitobacteriaceae</taxon>
        <taxon>Desulfosporosinus</taxon>
    </lineage>
</organism>
<dbReference type="PANTHER" id="PTHR33498">
    <property type="entry name" value="TRANSPOSASE FOR INSERTION SEQUENCE ELEMENT IS1557"/>
    <property type="match status" value="1"/>
</dbReference>
<dbReference type="OrthoDB" id="287363at2"/>
<dbReference type="AlphaFoldDB" id="A0A4Z0R128"/>
<name>A0A4Z0R128_9FIRM</name>
<dbReference type="InterPro" id="IPR047951">
    <property type="entry name" value="Transpos_ISL3"/>
</dbReference>
<evidence type="ECO:0000259" key="2">
    <source>
        <dbReference type="Pfam" id="PF02796"/>
    </source>
</evidence>
<evidence type="ECO:0000313" key="4">
    <source>
        <dbReference type="Proteomes" id="UP000298460"/>
    </source>
</evidence>
<evidence type="ECO:0000313" key="3">
    <source>
        <dbReference type="EMBL" id="TGE36691.1"/>
    </source>
</evidence>
<feature type="domain" description="Transposase IS204/IS1001/IS1096/IS1165 DDE" evidence="1">
    <location>
        <begin position="2"/>
        <end position="93"/>
    </location>
</feature>
<dbReference type="Proteomes" id="UP000298460">
    <property type="component" value="Unassembled WGS sequence"/>
</dbReference>
<dbReference type="Pfam" id="PF02796">
    <property type="entry name" value="HTH_7"/>
    <property type="match status" value="1"/>
</dbReference>
<dbReference type="Pfam" id="PF01610">
    <property type="entry name" value="DDE_Tnp_ISL3"/>
    <property type="match status" value="2"/>
</dbReference>
<keyword evidence="4" id="KW-1185">Reference proteome</keyword>
<dbReference type="EMBL" id="SPQQ01000007">
    <property type="protein sequence ID" value="TGE36691.1"/>
    <property type="molecule type" value="Genomic_DNA"/>
</dbReference>
<dbReference type="InterPro" id="IPR006120">
    <property type="entry name" value="Resolvase_HTH_dom"/>
</dbReference>
<accession>A0A4Z0R128</accession>
<feature type="domain" description="Resolvase HTH" evidence="2">
    <location>
        <begin position="153"/>
        <end position="188"/>
    </location>
</feature>
<dbReference type="InterPro" id="IPR002560">
    <property type="entry name" value="Transposase_DDE"/>
</dbReference>
<feature type="domain" description="Transposase IS204/IS1001/IS1096/IS1165 DDE" evidence="1">
    <location>
        <begin position="277"/>
        <end position="394"/>
    </location>
</feature>
<dbReference type="Gene3D" id="1.10.10.60">
    <property type="entry name" value="Homeodomain-like"/>
    <property type="match status" value="1"/>
</dbReference>
<dbReference type="GO" id="GO:0003677">
    <property type="term" value="F:DNA binding"/>
    <property type="evidence" value="ECO:0007669"/>
    <property type="project" value="InterPro"/>
</dbReference>
<protein>
    <submittedName>
        <fullName evidence="3">ISL3 family transposase</fullName>
    </submittedName>
</protein>
<dbReference type="PANTHER" id="PTHR33498:SF1">
    <property type="entry name" value="TRANSPOSASE FOR INSERTION SEQUENCE ELEMENT IS1557"/>
    <property type="match status" value="1"/>
</dbReference>